<dbReference type="Pfam" id="PF04993">
    <property type="entry name" value="TfoX_N"/>
    <property type="match status" value="1"/>
</dbReference>
<proteinExistence type="predicted"/>
<evidence type="ECO:0000259" key="1">
    <source>
        <dbReference type="Pfam" id="PF04993"/>
    </source>
</evidence>
<reference evidence="2 3" key="1">
    <citation type="submission" date="2018-03" db="EMBL/GenBank/DDBJ databases">
        <title>Genomic Encyclopedia of Archaeal and Bacterial Type Strains, Phase II (KMG-II): from individual species to whole genera.</title>
        <authorList>
            <person name="Goeker M."/>
        </authorList>
    </citation>
    <scope>NUCLEOTIDE SEQUENCE [LARGE SCALE GENOMIC DNA]</scope>
    <source>
        <strain evidence="2 3">DSM 44889</strain>
    </source>
</reference>
<evidence type="ECO:0000313" key="3">
    <source>
        <dbReference type="Proteomes" id="UP000245469"/>
    </source>
</evidence>
<name>A0A316A9A6_9ACTN</name>
<keyword evidence="3" id="KW-1185">Reference proteome</keyword>
<dbReference type="SUPFAM" id="SSF159894">
    <property type="entry name" value="YgaC/TfoX-N like"/>
    <property type="match status" value="1"/>
</dbReference>
<comment type="caution">
    <text evidence="2">The sequence shown here is derived from an EMBL/GenBank/DDBJ whole genome shotgun (WGS) entry which is preliminary data.</text>
</comment>
<evidence type="ECO:0000313" key="2">
    <source>
        <dbReference type="EMBL" id="PWJ53444.1"/>
    </source>
</evidence>
<dbReference type="Proteomes" id="UP000245469">
    <property type="component" value="Unassembled WGS sequence"/>
</dbReference>
<organism evidence="2 3">
    <name type="scientific">Quadrisphaera granulorum</name>
    <dbReference type="NCBI Taxonomy" id="317664"/>
    <lineage>
        <taxon>Bacteria</taxon>
        <taxon>Bacillati</taxon>
        <taxon>Actinomycetota</taxon>
        <taxon>Actinomycetes</taxon>
        <taxon>Kineosporiales</taxon>
        <taxon>Kineosporiaceae</taxon>
        <taxon>Quadrisphaera</taxon>
    </lineage>
</organism>
<protein>
    <submittedName>
        <fullName evidence="2">TfoX-like protein</fullName>
    </submittedName>
</protein>
<dbReference type="AlphaFoldDB" id="A0A316A9A6"/>
<dbReference type="EMBL" id="QGDQ01000012">
    <property type="protein sequence ID" value="PWJ53444.1"/>
    <property type="molecule type" value="Genomic_DNA"/>
</dbReference>
<sequence length="129" mass="13981">MSGVPQPMTDERRAQRRLGQALLDEVVAELEVLPGASRRRMFGSEGLFAFGRVVAFVDGDGSLVVKVPAEQATELVAAGSAEHVRMGRSPAREWVSVPRIGEAEDVRSLWERLVRVSYDVVSSATPSSS</sequence>
<gene>
    <name evidence="2" type="ORF">BXY45_11214</name>
</gene>
<dbReference type="Gene3D" id="3.30.1460.30">
    <property type="entry name" value="YgaC/TfoX-N like chaperone"/>
    <property type="match status" value="1"/>
</dbReference>
<dbReference type="InterPro" id="IPR007076">
    <property type="entry name" value="TfoX_N"/>
</dbReference>
<feature type="domain" description="TfoX N-terminal" evidence="1">
    <location>
        <begin position="33"/>
        <end position="119"/>
    </location>
</feature>
<accession>A0A316A9A6</accession>